<feature type="domain" description="Solute-binding protein family 5" evidence="6">
    <location>
        <begin position="75"/>
        <end position="421"/>
    </location>
</feature>
<dbReference type="Pfam" id="PF00496">
    <property type="entry name" value="SBP_bac_5"/>
    <property type="match status" value="1"/>
</dbReference>
<dbReference type="GO" id="GO:0043190">
    <property type="term" value="C:ATP-binding cassette (ABC) transporter complex"/>
    <property type="evidence" value="ECO:0007669"/>
    <property type="project" value="InterPro"/>
</dbReference>
<dbReference type="AlphaFoldDB" id="A0A5J6MCS3"/>
<accession>A0A5J6MCS3</accession>
<dbReference type="InterPro" id="IPR039424">
    <property type="entry name" value="SBP_5"/>
</dbReference>
<evidence type="ECO:0000259" key="6">
    <source>
        <dbReference type="Pfam" id="PF00496"/>
    </source>
</evidence>
<dbReference type="RefSeq" id="WP_151175314.1">
    <property type="nucleotide sequence ID" value="NZ_CP042906.1"/>
</dbReference>
<dbReference type="InterPro" id="IPR006311">
    <property type="entry name" value="TAT_signal"/>
</dbReference>
<dbReference type="GO" id="GO:0015833">
    <property type="term" value="P:peptide transport"/>
    <property type="evidence" value="ECO:0007669"/>
    <property type="project" value="TreeGrafter"/>
</dbReference>
<evidence type="ECO:0000256" key="5">
    <source>
        <dbReference type="SAM" id="SignalP"/>
    </source>
</evidence>
<dbReference type="PANTHER" id="PTHR30290">
    <property type="entry name" value="PERIPLASMIC BINDING COMPONENT OF ABC TRANSPORTER"/>
    <property type="match status" value="1"/>
</dbReference>
<dbReference type="OrthoDB" id="9803988at2"/>
<keyword evidence="4 5" id="KW-0732">Signal</keyword>
<dbReference type="PANTHER" id="PTHR30290:SF9">
    <property type="entry name" value="OLIGOPEPTIDE-BINDING PROTEIN APPA"/>
    <property type="match status" value="1"/>
</dbReference>
<keyword evidence="3" id="KW-0813">Transport</keyword>
<keyword evidence="8" id="KW-1185">Reference proteome</keyword>
<organism evidence="7 8">
    <name type="scientific">Hypericibacter terrae</name>
    <dbReference type="NCBI Taxonomy" id="2602015"/>
    <lineage>
        <taxon>Bacteria</taxon>
        <taxon>Pseudomonadati</taxon>
        <taxon>Pseudomonadota</taxon>
        <taxon>Alphaproteobacteria</taxon>
        <taxon>Rhodospirillales</taxon>
        <taxon>Dongiaceae</taxon>
        <taxon>Hypericibacter</taxon>
    </lineage>
</organism>
<evidence type="ECO:0000256" key="2">
    <source>
        <dbReference type="ARBA" id="ARBA00005695"/>
    </source>
</evidence>
<dbReference type="KEGG" id="htq:FRZ44_00760"/>
<comment type="similarity">
    <text evidence="2">Belongs to the bacterial solute-binding protein 5 family.</text>
</comment>
<dbReference type="Gene3D" id="3.40.190.10">
    <property type="entry name" value="Periplasmic binding protein-like II"/>
    <property type="match status" value="1"/>
</dbReference>
<evidence type="ECO:0000256" key="4">
    <source>
        <dbReference type="ARBA" id="ARBA00022729"/>
    </source>
</evidence>
<evidence type="ECO:0000256" key="3">
    <source>
        <dbReference type="ARBA" id="ARBA00022448"/>
    </source>
</evidence>
<dbReference type="EMBL" id="CP042906">
    <property type="protein sequence ID" value="QEX14801.1"/>
    <property type="molecule type" value="Genomic_DNA"/>
</dbReference>
<feature type="signal peptide" evidence="5">
    <location>
        <begin position="1"/>
        <end position="28"/>
    </location>
</feature>
<dbReference type="Gene3D" id="3.10.105.10">
    <property type="entry name" value="Dipeptide-binding Protein, Domain 3"/>
    <property type="match status" value="1"/>
</dbReference>
<proteinExistence type="inferred from homology"/>
<dbReference type="Proteomes" id="UP000326202">
    <property type="component" value="Chromosome"/>
</dbReference>
<evidence type="ECO:0000313" key="7">
    <source>
        <dbReference type="EMBL" id="QEX14801.1"/>
    </source>
</evidence>
<name>A0A5J6MCS3_9PROT</name>
<gene>
    <name evidence="7" type="ORF">FRZ44_00760</name>
</gene>
<dbReference type="InterPro" id="IPR030678">
    <property type="entry name" value="Peptide/Ni-bd"/>
</dbReference>
<dbReference type="Gene3D" id="3.90.76.10">
    <property type="entry name" value="Dipeptide-binding Protein, Domain 1"/>
    <property type="match status" value="1"/>
</dbReference>
<dbReference type="InterPro" id="IPR000914">
    <property type="entry name" value="SBP_5_dom"/>
</dbReference>
<protein>
    <submittedName>
        <fullName evidence="7">Diguanylate cyclase</fullName>
    </submittedName>
</protein>
<comment type="subcellular location">
    <subcellularLocation>
        <location evidence="1">Periplasm</location>
    </subcellularLocation>
</comment>
<evidence type="ECO:0000313" key="8">
    <source>
        <dbReference type="Proteomes" id="UP000326202"/>
    </source>
</evidence>
<sequence length="509" mass="56116">MDRRSFLQTTAFAAGLATLPGLAFSARAADAKILRMGYGSDVLTLDPIKTVYGSDIMIQGLMFARLLQANADRSEVGPGLAEKWDISDDGLVYTFYLRDAKFADGSPITAEDVAFSYTRMRFQKDSAYAAPFQPLKEAKAKDAKTVVMTLDRKFTPFLTLTEIWNTGIVPKAAVEKMGDDAFAKAPVTSGPFKFVDWKPGDRVVLAKNEHYYRQGLPHLDGIEFRYVPDDNTRISMLQAGELDVNIGVPIARLAELKAAGFRADPETSSVTYELLINHSKAPFDNLKFRQAVSHGIDRKAICDTVTLGTGTPANSIFSPALNYFDKSLPVIQRDVAKAKALLAESGVSDASFELMVAAGTSDDEKTAVLIQAQLAEVGITANVAKVDPTSVWTRLIDGDYQSQINWWYNETRDPDNALRWCAWGAGDNKSYYTRYNNDEVNKLIEEGAGEVEGDKRGAIYAKIQQITVDEVAQVALYYPAWLNAYSPKVKDLILNIGLQFSEIDQTDLV</sequence>
<dbReference type="SUPFAM" id="SSF53850">
    <property type="entry name" value="Periplasmic binding protein-like II"/>
    <property type="match status" value="1"/>
</dbReference>
<dbReference type="GO" id="GO:1904680">
    <property type="term" value="F:peptide transmembrane transporter activity"/>
    <property type="evidence" value="ECO:0007669"/>
    <property type="project" value="TreeGrafter"/>
</dbReference>
<evidence type="ECO:0000256" key="1">
    <source>
        <dbReference type="ARBA" id="ARBA00004418"/>
    </source>
</evidence>
<dbReference type="PIRSF" id="PIRSF002741">
    <property type="entry name" value="MppA"/>
    <property type="match status" value="1"/>
</dbReference>
<reference evidence="7 8" key="1">
    <citation type="submission" date="2019-08" db="EMBL/GenBank/DDBJ databases">
        <title>Hyperibacter terrae gen. nov., sp. nov. and Hyperibacter viscosus sp. nov., two new members in the family Rhodospirillaceae isolated from the rhizosphere of Hypericum perforatum.</title>
        <authorList>
            <person name="Noviana Z."/>
        </authorList>
    </citation>
    <scope>NUCLEOTIDE SEQUENCE [LARGE SCALE GENOMIC DNA]</scope>
    <source>
        <strain evidence="7 8">R5913</strain>
    </source>
</reference>
<dbReference type="GO" id="GO:0030288">
    <property type="term" value="C:outer membrane-bounded periplasmic space"/>
    <property type="evidence" value="ECO:0007669"/>
    <property type="project" value="UniProtKB-ARBA"/>
</dbReference>
<dbReference type="PROSITE" id="PS51318">
    <property type="entry name" value="TAT"/>
    <property type="match status" value="1"/>
</dbReference>
<feature type="chain" id="PRO_5023813009" evidence="5">
    <location>
        <begin position="29"/>
        <end position="509"/>
    </location>
</feature>
<dbReference type="CDD" id="cd00995">
    <property type="entry name" value="PBP2_NikA_DppA_OppA_like"/>
    <property type="match status" value="1"/>
</dbReference>